<dbReference type="PANTHER" id="PTHR11614">
    <property type="entry name" value="PHOSPHOLIPASE-RELATED"/>
    <property type="match status" value="1"/>
</dbReference>
<dbReference type="InterPro" id="IPR029058">
    <property type="entry name" value="AB_hydrolase_fold"/>
</dbReference>
<evidence type="ECO:0000259" key="1">
    <source>
        <dbReference type="Pfam" id="PF12146"/>
    </source>
</evidence>
<evidence type="ECO:0000313" key="3">
    <source>
        <dbReference type="Proteomes" id="UP000886861"/>
    </source>
</evidence>
<feature type="domain" description="Serine aminopeptidase S33" evidence="1">
    <location>
        <begin position="23"/>
        <end position="276"/>
    </location>
</feature>
<sequence>MIEDSFKSFDGKELHYYLVEAEKPKAVVQIVHGMQEHAKRYLPFMEFLQKNGYTSFASDLRGHGKSIDEIPGYSDGDIFQEIVKDQIEITKFLKEKYNLPVYIFGHSFGSFITQYYIANSDNIASKAVLCGSTFTNNVLYKIGKFFAKLTCAFKGKKHEAKLIENMSLKGYGKKFPNDNWLSRDEENWEKYKADEFCGQPFPASFYLSMFKNGAKNYKNIGNIDIPVLIISGTSDPVSGKNAKGAEKLYRVYKDNGIDVQLILYDRARHELLNETNKEDVYKDVLEFFNK</sequence>
<dbReference type="SUPFAM" id="SSF53474">
    <property type="entry name" value="alpha/beta-Hydrolases"/>
    <property type="match status" value="1"/>
</dbReference>
<name>A0A9D1NE31_9FIRM</name>
<dbReference type="InterPro" id="IPR051044">
    <property type="entry name" value="MAG_DAG_Lipase"/>
</dbReference>
<dbReference type="InterPro" id="IPR022742">
    <property type="entry name" value="Hydrolase_4"/>
</dbReference>
<dbReference type="Proteomes" id="UP000886861">
    <property type="component" value="Unassembled WGS sequence"/>
</dbReference>
<gene>
    <name evidence="2" type="ORF">IAA62_01450</name>
</gene>
<evidence type="ECO:0000313" key="2">
    <source>
        <dbReference type="EMBL" id="HIV01206.1"/>
    </source>
</evidence>
<reference evidence="2" key="2">
    <citation type="journal article" date="2021" name="PeerJ">
        <title>Extensive microbial diversity within the chicken gut microbiome revealed by metagenomics and culture.</title>
        <authorList>
            <person name="Gilroy R."/>
            <person name="Ravi A."/>
            <person name="Getino M."/>
            <person name="Pursley I."/>
            <person name="Horton D.L."/>
            <person name="Alikhan N.F."/>
            <person name="Baker D."/>
            <person name="Gharbi K."/>
            <person name="Hall N."/>
            <person name="Watson M."/>
            <person name="Adriaenssens E.M."/>
            <person name="Foster-Nyarko E."/>
            <person name="Jarju S."/>
            <person name="Secka A."/>
            <person name="Antonio M."/>
            <person name="Oren A."/>
            <person name="Chaudhuri R.R."/>
            <person name="La Ragione R."/>
            <person name="Hildebrand F."/>
            <person name="Pallen M.J."/>
        </authorList>
    </citation>
    <scope>NUCLEOTIDE SEQUENCE</scope>
    <source>
        <strain evidence="2">CHK186-9395</strain>
    </source>
</reference>
<dbReference type="Gene3D" id="3.40.50.1820">
    <property type="entry name" value="alpha/beta hydrolase"/>
    <property type="match status" value="1"/>
</dbReference>
<dbReference type="AlphaFoldDB" id="A0A9D1NE31"/>
<reference evidence="2" key="1">
    <citation type="submission" date="2020-10" db="EMBL/GenBank/DDBJ databases">
        <authorList>
            <person name="Gilroy R."/>
        </authorList>
    </citation>
    <scope>NUCLEOTIDE SEQUENCE</scope>
    <source>
        <strain evidence="2">CHK186-9395</strain>
    </source>
</reference>
<organism evidence="2 3">
    <name type="scientific">Candidatus Caccopulliclostridium gallistercoris</name>
    <dbReference type="NCBI Taxonomy" id="2840719"/>
    <lineage>
        <taxon>Bacteria</taxon>
        <taxon>Bacillati</taxon>
        <taxon>Bacillota</taxon>
        <taxon>Clostridia</taxon>
        <taxon>Candidatus Caccopulliclostridium</taxon>
    </lineage>
</organism>
<dbReference type="Pfam" id="PF12146">
    <property type="entry name" value="Hydrolase_4"/>
    <property type="match status" value="1"/>
</dbReference>
<proteinExistence type="predicted"/>
<accession>A0A9D1NE31</accession>
<protein>
    <submittedName>
        <fullName evidence="2">Alpha/beta fold hydrolase</fullName>
    </submittedName>
</protein>
<dbReference type="GO" id="GO:0016787">
    <property type="term" value="F:hydrolase activity"/>
    <property type="evidence" value="ECO:0007669"/>
    <property type="project" value="UniProtKB-KW"/>
</dbReference>
<dbReference type="EMBL" id="DVOJ01000005">
    <property type="protein sequence ID" value="HIV01206.1"/>
    <property type="molecule type" value="Genomic_DNA"/>
</dbReference>
<comment type="caution">
    <text evidence="2">The sequence shown here is derived from an EMBL/GenBank/DDBJ whole genome shotgun (WGS) entry which is preliminary data.</text>
</comment>
<keyword evidence="2" id="KW-0378">Hydrolase</keyword>